<reference evidence="1" key="1">
    <citation type="submission" date="2014-11" db="EMBL/GenBank/DDBJ databases">
        <authorList>
            <person name="Amaro Gonzalez C."/>
        </authorList>
    </citation>
    <scope>NUCLEOTIDE SEQUENCE</scope>
</reference>
<organism evidence="1">
    <name type="scientific">Anguilla anguilla</name>
    <name type="common">European freshwater eel</name>
    <name type="synonym">Muraena anguilla</name>
    <dbReference type="NCBI Taxonomy" id="7936"/>
    <lineage>
        <taxon>Eukaryota</taxon>
        <taxon>Metazoa</taxon>
        <taxon>Chordata</taxon>
        <taxon>Craniata</taxon>
        <taxon>Vertebrata</taxon>
        <taxon>Euteleostomi</taxon>
        <taxon>Actinopterygii</taxon>
        <taxon>Neopterygii</taxon>
        <taxon>Teleostei</taxon>
        <taxon>Anguilliformes</taxon>
        <taxon>Anguillidae</taxon>
        <taxon>Anguilla</taxon>
    </lineage>
</organism>
<reference evidence="1" key="2">
    <citation type="journal article" date="2015" name="Fish Shellfish Immunol.">
        <title>Early steps in the European eel (Anguilla anguilla)-Vibrio vulnificus interaction in the gills: Role of the RtxA13 toxin.</title>
        <authorList>
            <person name="Callol A."/>
            <person name="Pajuelo D."/>
            <person name="Ebbesson L."/>
            <person name="Teles M."/>
            <person name="MacKenzie S."/>
            <person name="Amaro C."/>
        </authorList>
    </citation>
    <scope>NUCLEOTIDE SEQUENCE</scope>
</reference>
<accession>A0A0E9VVP6</accession>
<proteinExistence type="predicted"/>
<sequence>MPRLNGDKAVGDIFRITAKRTCFLRAQQLYT</sequence>
<dbReference type="EMBL" id="GBXM01027274">
    <property type="protein sequence ID" value="JAH81303.1"/>
    <property type="molecule type" value="Transcribed_RNA"/>
</dbReference>
<name>A0A0E9VVP6_ANGAN</name>
<dbReference type="AlphaFoldDB" id="A0A0E9VVP6"/>
<dbReference type="EMBL" id="GBXM01026702">
    <property type="protein sequence ID" value="JAH81875.1"/>
    <property type="molecule type" value="Transcribed_RNA"/>
</dbReference>
<protein>
    <submittedName>
        <fullName evidence="1">Uncharacterized protein</fullName>
    </submittedName>
</protein>
<evidence type="ECO:0000313" key="1">
    <source>
        <dbReference type="EMBL" id="JAH81303.1"/>
    </source>
</evidence>